<name>A0A2P2P2L3_RHIMU</name>
<accession>A0A2P2P2L3</accession>
<dbReference type="AlphaFoldDB" id="A0A2P2P2L3"/>
<sequence>MYHIILSQNIACKMSSFIS</sequence>
<dbReference type="EMBL" id="GGEC01068435">
    <property type="protein sequence ID" value="MBX48919.1"/>
    <property type="molecule type" value="Transcribed_RNA"/>
</dbReference>
<organism evidence="1">
    <name type="scientific">Rhizophora mucronata</name>
    <name type="common">Asiatic mangrove</name>
    <dbReference type="NCBI Taxonomy" id="61149"/>
    <lineage>
        <taxon>Eukaryota</taxon>
        <taxon>Viridiplantae</taxon>
        <taxon>Streptophyta</taxon>
        <taxon>Embryophyta</taxon>
        <taxon>Tracheophyta</taxon>
        <taxon>Spermatophyta</taxon>
        <taxon>Magnoliopsida</taxon>
        <taxon>eudicotyledons</taxon>
        <taxon>Gunneridae</taxon>
        <taxon>Pentapetalae</taxon>
        <taxon>rosids</taxon>
        <taxon>fabids</taxon>
        <taxon>Malpighiales</taxon>
        <taxon>Rhizophoraceae</taxon>
        <taxon>Rhizophora</taxon>
    </lineage>
</organism>
<evidence type="ECO:0000313" key="1">
    <source>
        <dbReference type="EMBL" id="MBX48919.1"/>
    </source>
</evidence>
<proteinExistence type="predicted"/>
<reference evidence="1" key="1">
    <citation type="submission" date="2018-02" db="EMBL/GenBank/DDBJ databases">
        <title>Rhizophora mucronata_Transcriptome.</title>
        <authorList>
            <person name="Meera S.P."/>
            <person name="Sreeshan A."/>
            <person name="Augustine A."/>
        </authorList>
    </citation>
    <scope>NUCLEOTIDE SEQUENCE</scope>
    <source>
        <tissue evidence="1">Leaf</tissue>
    </source>
</reference>
<protein>
    <submittedName>
        <fullName evidence="1">Uncharacterized protein</fullName>
    </submittedName>
</protein>